<dbReference type="GO" id="GO:0052621">
    <property type="term" value="F:diguanylate cyclase activity"/>
    <property type="evidence" value="ECO:0007669"/>
    <property type="project" value="UniProtKB-EC"/>
</dbReference>
<dbReference type="RefSeq" id="WP_053046723.1">
    <property type="nucleotide sequence ID" value="NZ_CP059733.1"/>
</dbReference>
<reference evidence="8 9" key="2">
    <citation type="journal article" date="2022" name="Mar. Drugs">
        <title>Bioassay-Guided Fractionation Leads to the Detection of Cholic Acid Generated by the Rare Thalassomonas sp.</title>
        <authorList>
            <person name="Pheiffer F."/>
            <person name="Schneider Y.K."/>
            <person name="Hansen E.H."/>
            <person name="Andersen J.H."/>
            <person name="Isaksson J."/>
            <person name="Busche T."/>
            <person name="R C."/>
            <person name="Kalinowski J."/>
            <person name="Zyl L.V."/>
            <person name="Trindade M."/>
        </authorList>
    </citation>
    <scope>NUCLEOTIDE SEQUENCE [LARGE SCALE GENOMIC DNA]</scope>
    <source>
        <strain evidence="8 9">XOM25</strain>
    </source>
</reference>
<dbReference type="GO" id="GO:0043709">
    <property type="term" value="P:cell adhesion involved in single-species biofilm formation"/>
    <property type="evidence" value="ECO:0007669"/>
    <property type="project" value="TreeGrafter"/>
</dbReference>
<feature type="chain" id="PRO_5042103472" description="diguanylate cyclase" evidence="6">
    <location>
        <begin position="22"/>
        <end position="489"/>
    </location>
</feature>
<dbReference type="InterPro" id="IPR029787">
    <property type="entry name" value="Nucleotide_cyclase"/>
</dbReference>
<dbReference type="PANTHER" id="PTHR45138:SF9">
    <property type="entry name" value="DIGUANYLATE CYCLASE DGCM-RELATED"/>
    <property type="match status" value="1"/>
</dbReference>
<dbReference type="CDD" id="cd01949">
    <property type="entry name" value="GGDEF"/>
    <property type="match status" value="1"/>
</dbReference>
<gene>
    <name evidence="8" type="ORF">SG34_007905</name>
</gene>
<organism evidence="8 9">
    <name type="scientific">Thalassomonas viridans</name>
    <dbReference type="NCBI Taxonomy" id="137584"/>
    <lineage>
        <taxon>Bacteria</taxon>
        <taxon>Pseudomonadati</taxon>
        <taxon>Pseudomonadota</taxon>
        <taxon>Gammaproteobacteria</taxon>
        <taxon>Alteromonadales</taxon>
        <taxon>Colwelliaceae</taxon>
        <taxon>Thalassomonas</taxon>
    </lineage>
</organism>
<dbReference type="Proteomes" id="UP000032352">
    <property type="component" value="Chromosome"/>
</dbReference>
<keyword evidence="5" id="KW-0472">Membrane</keyword>
<evidence type="ECO:0000313" key="9">
    <source>
        <dbReference type="Proteomes" id="UP000032352"/>
    </source>
</evidence>
<evidence type="ECO:0000256" key="5">
    <source>
        <dbReference type="SAM" id="Phobius"/>
    </source>
</evidence>
<dbReference type="GO" id="GO:1902201">
    <property type="term" value="P:negative regulation of bacterial-type flagellum-dependent cell motility"/>
    <property type="evidence" value="ECO:0007669"/>
    <property type="project" value="TreeGrafter"/>
</dbReference>
<protein>
    <recommendedName>
        <fullName evidence="2">diguanylate cyclase</fullName>
        <ecNumber evidence="2">2.7.7.65</ecNumber>
    </recommendedName>
</protein>
<evidence type="ECO:0000313" key="8">
    <source>
        <dbReference type="EMBL" id="WDE06812.1"/>
    </source>
</evidence>
<dbReference type="Gene3D" id="3.30.70.270">
    <property type="match status" value="1"/>
</dbReference>
<evidence type="ECO:0000256" key="2">
    <source>
        <dbReference type="ARBA" id="ARBA00012528"/>
    </source>
</evidence>
<feature type="coiled-coil region" evidence="4">
    <location>
        <begin position="291"/>
        <end position="321"/>
    </location>
</feature>
<evidence type="ECO:0000259" key="7">
    <source>
        <dbReference type="PROSITE" id="PS50887"/>
    </source>
</evidence>
<dbReference type="PANTHER" id="PTHR45138">
    <property type="entry name" value="REGULATORY COMPONENTS OF SENSORY TRANSDUCTION SYSTEM"/>
    <property type="match status" value="1"/>
</dbReference>
<reference evidence="8 9" key="1">
    <citation type="journal article" date="2015" name="Genome Announc.">
        <title>Draft Genome Sequences of Marine Isolates of Thalassomonas viridans and Thalassomonas actiniarum.</title>
        <authorList>
            <person name="Olonade I."/>
            <person name="van Zyl L.J."/>
            <person name="Trindade M."/>
        </authorList>
    </citation>
    <scope>NUCLEOTIDE SEQUENCE [LARGE SCALE GENOMIC DNA]</scope>
    <source>
        <strain evidence="8 9">XOM25</strain>
    </source>
</reference>
<accession>A0AAE9Z827</accession>
<keyword evidence="4" id="KW-0175">Coiled coil</keyword>
<dbReference type="InterPro" id="IPR050469">
    <property type="entry name" value="Diguanylate_Cyclase"/>
</dbReference>
<name>A0AAE9Z827_9GAMM</name>
<dbReference type="FunFam" id="3.30.70.270:FF:000001">
    <property type="entry name" value="Diguanylate cyclase domain protein"/>
    <property type="match status" value="1"/>
</dbReference>
<comment type="catalytic activity">
    <reaction evidence="3">
        <text>2 GTP = 3',3'-c-di-GMP + 2 diphosphate</text>
        <dbReference type="Rhea" id="RHEA:24898"/>
        <dbReference type="ChEBI" id="CHEBI:33019"/>
        <dbReference type="ChEBI" id="CHEBI:37565"/>
        <dbReference type="ChEBI" id="CHEBI:58805"/>
        <dbReference type="EC" id="2.7.7.65"/>
    </reaction>
</comment>
<feature type="transmembrane region" description="Helical" evidence="5">
    <location>
        <begin position="269"/>
        <end position="290"/>
    </location>
</feature>
<dbReference type="GO" id="GO:0005886">
    <property type="term" value="C:plasma membrane"/>
    <property type="evidence" value="ECO:0007669"/>
    <property type="project" value="TreeGrafter"/>
</dbReference>
<dbReference type="SUPFAM" id="SSF55073">
    <property type="entry name" value="Nucleotide cyclase"/>
    <property type="match status" value="1"/>
</dbReference>
<keyword evidence="5" id="KW-0812">Transmembrane</keyword>
<dbReference type="SUPFAM" id="SSF53850">
    <property type="entry name" value="Periplasmic binding protein-like II"/>
    <property type="match status" value="1"/>
</dbReference>
<dbReference type="Gene3D" id="3.40.190.10">
    <property type="entry name" value="Periplasmic binding protein-like II"/>
    <property type="match status" value="2"/>
</dbReference>
<dbReference type="Pfam" id="PF00990">
    <property type="entry name" value="GGDEF"/>
    <property type="match status" value="1"/>
</dbReference>
<dbReference type="InterPro" id="IPR001638">
    <property type="entry name" value="Solute-binding_3/MltF_N"/>
</dbReference>
<dbReference type="NCBIfam" id="TIGR00254">
    <property type="entry name" value="GGDEF"/>
    <property type="match status" value="1"/>
</dbReference>
<keyword evidence="6" id="KW-0732">Signal</keyword>
<keyword evidence="5" id="KW-1133">Transmembrane helix</keyword>
<dbReference type="InterPro" id="IPR043128">
    <property type="entry name" value="Rev_trsase/Diguanyl_cyclase"/>
</dbReference>
<evidence type="ECO:0000256" key="6">
    <source>
        <dbReference type="SAM" id="SignalP"/>
    </source>
</evidence>
<dbReference type="KEGG" id="tvd:SG34_007905"/>
<dbReference type="EC" id="2.7.7.65" evidence="2"/>
<dbReference type="InterPro" id="IPR000160">
    <property type="entry name" value="GGDEF_dom"/>
</dbReference>
<dbReference type="Pfam" id="PF00497">
    <property type="entry name" value="SBP_bac_3"/>
    <property type="match status" value="1"/>
</dbReference>
<sequence length="489" mass="54944">MLFVPLLTLALLFTAPASGNAVSLTEDEQAWLRQHPQLRIAGDPDYAPFEFRNARGELIGISQDILSYCLNVLAIELVEVPTHNWKQAQDHLSAGAADLITVASQATHLDKHLAFSQPYIYLPVVILTRNQVDQQLGLKDLYGRNLLTVHGLGVNNYLEQFADKIRLVYAHSSQAALQQLSSGAADAMVMNLASASYQMQALKLSNLRISGEIDYTYQLAFAVRSELSPLIPILNKVLAAMPTEQKQQVIAKWINLEQYLWRPGNYQTLMIIAIIAALGFALMFALYLSLNRKLTIQNKALEQKSRLLEKEIEERKLLEVKLKEQVFQDDLTGLANRRKLLERVSLEWPRSLRASRPISLLMLDLDHFKKINDSFGHDVGDRVLVTTANILQDSTRITDLVARWGGEEFVLMLPETGHDIAMEIAERIREKIATTELDHQGKTITFTLSIGVATTEDGEPSFTELLNISDMALYQSKEQGRNRVSSIII</sequence>
<dbReference type="CDD" id="cd01007">
    <property type="entry name" value="PBP2_BvgS_HisK_like"/>
    <property type="match status" value="1"/>
</dbReference>
<dbReference type="EMBL" id="CP059733">
    <property type="protein sequence ID" value="WDE06812.1"/>
    <property type="molecule type" value="Genomic_DNA"/>
</dbReference>
<feature type="signal peptide" evidence="6">
    <location>
        <begin position="1"/>
        <end position="21"/>
    </location>
</feature>
<evidence type="ECO:0000256" key="4">
    <source>
        <dbReference type="SAM" id="Coils"/>
    </source>
</evidence>
<comment type="cofactor">
    <cofactor evidence="1">
        <name>Mg(2+)</name>
        <dbReference type="ChEBI" id="CHEBI:18420"/>
    </cofactor>
</comment>
<dbReference type="SMART" id="SM00062">
    <property type="entry name" value="PBPb"/>
    <property type="match status" value="1"/>
</dbReference>
<evidence type="ECO:0000256" key="1">
    <source>
        <dbReference type="ARBA" id="ARBA00001946"/>
    </source>
</evidence>
<dbReference type="AlphaFoldDB" id="A0AAE9Z827"/>
<evidence type="ECO:0000256" key="3">
    <source>
        <dbReference type="ARBA" id="ARBA00034247"/>
    </source>
</evidence>
<proteinExistence type="predicted"/>
<feature type="domain" description="GGDEF" evidence="7">
    <location>
        <begin position="356"/>
        <end position="489"/>
    </location>
</feature>
<keyword evidence="9" id="KW-1185">Reference proteome</keyword>
<dbReference type="SMART" id="SM00267">
    <property type="entry name" value="GGDEF"/>
    <property type="match status" value="1"/>
</dbReference>
<dbReference type="PROSITE" id="PS50887">
    <property type="entry name" value="GGDEF"/>
    <property type="match status" value="1"/>
</dbReference>